<keyword evidence="1" id="KW-0472">Membrane</keyword>
<dbReference type="EMBL" id="NWMW01000002">
    <property type="protein sequence ID" value="PCD02707.1"/>
    <property type="molecule type" value="Genomic_DNA"/>
</dbReference>
<feature type="transmembrane region" description="Helical" evidence="1">
    <location>
        <begin position="136"/>
        <end position="158"/>
    </location>
</feature>
<organism evidence="2 3">
    <name type="scientific">Sphingomonas spermidinifaciens</name>
    <dbReference type="NCBI Taxonomy" id="1141889"/>
    <lineage>
        <taxon>Bacteria</taxon>
        <taxon>Pseudomonadati</taxon>
        <taxon>Pseudomonadota</taxon>
        <taxon>Alphaproteobacteria</taxon>
        <taxon>Sphingomonadales</taxon>
        <taxon>Sphingomonadaceae</taxon>
        <taxon>Sphingomonas</taxon>
    </lineage>
</organism>
<protein>
    <submittedName>
        <fullName evidence="2">Peptidase</fullName>
    </submittedName>
</protein>
<keyword evidence="1" id="KW-0812">Transmembrane</keyword>
<keyword evidence="3" id="KW-1185">Reference proteome</keyword>
<feature type="transmembrane region" description="Helical" evidence="1">
    <location>
        <begin position="193"/>
        <end position="215"/>
    </location>
</feature>
<keyword evidence="1" id="KW-1133">Transmembrane helix</keyword>
<dbReference type="OrthoDB" id="9776609at2"/>
<evidence type="ECO:0000313" key="2">
    <source>
        <dbReference type="EMBL" id="PCD02707.1"/>
    </source>
</evidence>
<dbReference type="PANTHER" id="PTHR34219:SF3">
    <property type="entry name" value="BLL7967 PROTEIN"/>
    <property type="match status" value="1"/>
</dbReference>
<feature type="transmembrane region" description="Helical" evidence="1">
    <location>
        <begin position="399"/>
        <end position="419"/>
    </location>
</feature>
<feature type="transmembrane region" description="Helical" evidence="1">
    <location>
        <begin position="455"/>
        <end position="474"/>
    </location>
</feature>
<feature type="transmembrane region" description="Helical" evidence="1">
    <location>
        <begin position="431"/>
        <end position="449"/>
    </location>
</feature>
<gene>
    <name evidence="2" type="ORF">COC42_15105</name>
</gene>
<feature type="transmembrane region" description="Helical" evidence="1">
    <location>
        <begin position="370"/>
        <end position="393"/>
    </location>
</feature>
<accession>A0A2A4B3T2</accession>
<dbReference type="Pfam" id="PF03929">
    <property type="entry name" value="PepSY_TM"/>
    <property type="match status" value="1"/>
</dbReference>
<comment type="caution">
    <text evidence="2">The sequence shown here is derived from an EMBL/GenBank/DDBJ whole genome shotgun (WGS) entry which is preliminary data.</text>
</comment>
<evidence type="ECO:0000313" key="3">
    <source>
        <dbReference type="Proteomes" id="UP000218366"/>
    </source>
</evidence>
<dbReference type="RefSeq" id="WP_096344083.1">
    <property type="nucleotide sequence ID" value="NZ_NWMW01000002.1"/>
</dbReference>
<reference evidence="2 3" key="1">
    <citation type="submission" date="2017-09" db="EMBL/GenBank/DDBJ databases">
        <title>Sphingomonas spermidinifaciens 9NM-10, whole genome shotgun sequence.</title>
        <authorList>
            <person name="Feng G."/>
            <person name="Zhu H."/>
        </authorList>
    </citation>
    <scope>NUCLEOTIDE SEQUENCE [LARGE SCALE GENOMIC DNA]</scope>
    <source>
        <strain evidence="2 3">9NM-10</strain>
    </source>
</reference>
<sequence>MRFPTADLVRRALSGHAAIGLLAGGLLYLICLSGTIVVLREEIQRWEQPNVAETATISPAALQTAARDVLASEAGKKPTEHFYIRLPNGALPRAVVTTDNQAVYIDESGAVADKEAHGWTEFLINLHVYLHVPGTLGLTIVGALGVMMAALTLGGVLAHPRIFRDAFRLRARGQKQLALADWHNRLGVWTLPFGLALALTGAMIGLGGVGFYAMAAKWYGGDVEKAYAPIFGGEPAHAEGKASLARIDRAMANLTAAHPGIEPSYVILHEPGTRGQYLTILAKHPRRLIYGETYAFDAAGNPTHKVGLSDGPIGRQFAASTYDLHFGSFGGWPVRLAYVLLGAAVTVICGTGMSIWLVKRRQRGRASPRLEAMWAATVWGAPLLMLAALALRAVTGAEAPMVALFWSGLALLIGAGILLPRAEAWARGLRLALGAAMVAAGLGHLAIMTSGIGPLYLIDLALVAGGAGFLWPTVRQLRLTRPAELAPAE</sequence>
<evidence type="ECO:0000256" key="1">
    <source>
        <dbReference type="SAM" id="Phobius"/>
    </source>
</evidence>
<feature type="transmembrane region" description="Helical" evidence="1">
    <location>
        <begin position="336"/>
        <end position="358"/>
    </location>
</feature>
<dbReference type="PANTHER" id="PTHR34219">
    <property type="entry name" value="IRON-REGULATED INNER MEMBRANE PROTEIN-RELATED"/>
    <property type="match status" value="1"/>
</dbReference>
<dbReference type="InterPro" id="IPR005625">
    <property type="entry name" value="PepSY-ass_TM"/>
</dbReference>
<proteinExistence type="predicted"/>
<dbReference type="Proteomes" id="UP000218366">
    <property type="component" value="Unassembled WGS sequence"/>
</dbReference>
<dbReference type="AlphaFoldDB" id="A0A2A4B3T2"/>
<name>A0A2A4B3T2_9SPHN</name>
<feature type="transmembrane region" description="Helical" evidence="1">
    <location>
        <begin position="12"/>
        <end position="39"/>
    </location>
</feature>